<feature type="domain" description="TNFR-Cys" evidence="5">
    <location>
        <begin position="20"/>
        <end position="54"/>
    </location>
</feature>
<dbReference type="OrthoDB" id="10031141at2759"/>
<keyword evidence="3" id="KW-0472">Membrane</keyword>
<keyword evidence="2" id="KW-0175">Coiled coil</keyword>
<dbReference type="PRINTS" id="PR01680">
    <property type="entry name" value="TNFACTORR6"/>
</dbReference>
<dbReference type="GO" id="GO:0050829">
    <property type="term" value="P:defense response to Gram-negative bacterium"/>
    <property type="evidence" value="ECO:0007669"/>
    <property type="project" value="TreeGrafter"/>
</dbReference>
<gene>
    <name evidence="6" type="ORF">DR999_PMT02651</name>
</gene>
<feature type="repeat" description="TNFR-Cys" evidence="1">
    <location>
        <begin position="56"/>
        <end position="98"/>
    </location>
</feature>
<feature type="disulfide bond" evidence="1">
    <location>
        <begin position="36"/>
        <end position="54"/>
    </location>
</feature>
<dbReference type="Gene3D" id="2.10.50.10">
    <property type="entry name" value="Tumor Necrosis Factor Receptor, subunit A, domain 2"/>
    <property type="match status" value="3"/>
</dbReference>
<feature type="signal peptide" evidence="4">
    <location>
        <begin position="1"/>
        <end position="18"/>
    </location>
</feature>
<dbReference type="GO" id="GO:0050830">
    <property type="term" value="P:defense response to Gram-positive bacterium"/>
    <property type="evidence" value="ECO:0007669"/>
    <property type="project" value="TreeGrafter"/>
</dbReference>
<comment type="caution">
    <text evidence="6">The sequence shown here is derived from an EMBL/GenBank/DDBJ whole genome shotgun (WGS) entry which is preliminary data.</text>
</comment>
<feature type="disulfide bond" evidence="1">
    <location>
        <begin position="33"/>
        <end position="46"/>
    </location>
</feature>
<evidence type="ECO:0000256" key="1">
    <source>
        <dbReference type="PROSITE-ProRule" id="PRU00206"/>
    </source>
</evidence>
<proteinExistence type="predicted"/>
<dbReference type="AlphaFoldDB" id="A0A4D9EQE1"/>
<keyword evidence="3" id="KW-1133">Transmembrane helix</keyword>
<protein>
    <submittedName>
        <fullName evidence="6">Cyclin-L2</fullName>
    </submittedName>
</protein>
<dbReference type="GO" id="GO:0009897">
    <property type="term" value="C:external side of plasma membrane"/>
    <property type="evidence" value="ECO:0007669"/>
    <property type="project" value="TreeGrafter"/>
</dbReference>
<feature type="chain" id="PRO_5020022165" evidence="4">
    <location>
        <begin position="19"/>
        <end position="324"/>
    </location>
</feature>
<organism evidence="6 7">
    <name type="scientific">Platysternon megacephalum</name>
    <name type="common">big-headed turtle</name>
    <dbReference type="NCBI Taxonomy" id="55544"/>
    <lineage>
        <taxon>Eukaryota</taxon>
        <taxon>Metazoa</taxon>
        <taxon>Chordata</taxon>
        <taxon>Craniata</taxon>
        <taxon>Vertebrata</taxon>
        <taxon>Euteleostomi</taxon>
        <taxon>Archelosauria</taxon>
        <taxon>Testudinata</taxon>
        <taxon>Testudines</taxon>
        <taxon>Cryptodira</taxon>
        <taxon>Durocryptodira</taxon>
        <taxon>Testudinoidea</taxon>
        <taxon>Platysternidae</taxon>
        <taxon>Platysternon</taxon>
    </lineage>
</organism>
<dbReference type="GO" id="GO:0006955">
    <property type="term" value="P:immune response"/>
    <property type="evidence" value="ECO:0007669"/>
    <property type="project" value="InterPro"/>
</dbReference>
<comment type="caution">
    <text evidence="1">Lacks conserved residue(s) required for the propagation of feature annotation.</text>
</comment>
<feature type="coiled-coil region" evidence="2">
    <location>
        <begin position="215"/>
        <end position="242"/>
    </location>
</feature>
<keyword evidence="1" id="KW-1015">Disulfide bond</keyword>
<dbReference type="SMART" id="SM01411">
    <property type="entry name" value="Ephrin_rec_like"/>
    <property type="match status" value="2"/>
</dbReference>
<evidence type="ECO:0000313" key="6">
    <source>
        <dbReference type="EMBL" id="TFK13641.1"/>
    </source>
</evidence>
<dbReference type="SMART" id="SM00208">
    <property type="entry name" value="TNFR"/>
    <property type="match status" value="4"/>
</dbReference>
<feature type="disulfide bond" evidence="1">
    <location>
        <begin position="57"/>
        <end position="72"/>
    </location>
</feature>
<dbReference type="GO" id="GO:0007165">
    <property type="term" value="P:signal transduction"/>
    <property type="evidence" value="ECO:0007669"/>
    <property type="project" value="InterPro"/>
</dbReference>
<keyword evidence="7" id="KW-1185">Reference proteome</keyword>
<dbReference type="InterPro" id="IPR008063">
    <property type="entry name" value="Fas_rcpt"/>
</dbReference>
<feature type="repeat" description="TNFR-Cys" evidence="1">
    <location>
        <begin position="20"/>
        <end position="54"/>
    </location>
</feature>
<reference evidence="6 7" key="2">
    <citation type="submission" date="2019-04" db="EMBL/GenBank/DDBJ databases">
        <title>The genome sequence of big-headed turtle.</title>
        <authorList>
            <person name="Gong S."/>
        </authorList>
    </citation>
    <scope>NUCLEOTIDE SEQUENCE [LARGE SCALE GENOMIC DNA]</scope>
    <source>
        <strain evidence="6">DO16091913</strain>
        <tissue evidence="6">Muscle</tissue>
    </source>
</reference>
<dbReference type="PROSITE" id="PS00652">
    <property type="entry name" value="TNFR_NGFR_1"/>
    <property type="match status" value="1"/>
</dbReference>
<keyword evidence="3" id="KW-0812">Transmembrane</keyword>
<dbReference type="FunFam" id="2.10.50.10:FF:000007">
    <property type="entry name" value="TNF receptor superfamily member 14"/>
    <property type="match status" value="1"/>
</dbReference>
<sequence>MLRIFVIFLITQLPHSEALQCYPGEYEILGECCPMCSAGSRVLKHCRPSSSTTCMPCVDDTYTEHPNGLTECMRCKVCDAGARLMAKEKCTYTKNTECGCALGDFCRHPAGRDCEMCSRSTVCLPGFMVKIPGTEFSDNVCEVCPDGTFSATSMSHTCQPWTKCEEEGMRELKAGTATSDAVCVQRGLSATVIAVIIVFALSLLSAFAGTAFFLWRRKKKRKDELHRRRDELNEEVAENLIQTRKKRTDTTLPVQETTINSGTSTLHSTQTNTGKNRCTFSKWGKRENHSSALQLQNFPPLNSCTPSFQSPVDFAPILLQLPSA</sequence>
<dbReference type="SUPFAM" id="SSF57586">
    <property type="entry name" value="TNF receptor-like"/>
    <property type="match status" value="3"/>
</dbReference>
<evidence type="ECO:0000256" key="2">
    <source>
        <dbReference type="SAM" id="Coils"/>
    </source>
</evidence>
<evidence type="ECO:0000256" key="4">
    <source>
        <dbReference type="SAM" id="SignalP"/>
    </source>
</evidence>
<evidence type="ECO:0000259" key="5">
    <source>
        <dbReference type="PROSITE" id="PS50050"/>
    </source>
</evidence>
<dbReference type="STRING" id="55544.A0A4D9EQE1"/>
<dbReference type="PANTHER" id="PTHR46838:SF1">
    <property type="entry name" value="TUMOR NECROSIS FACTOR RECEPTOR SUPERFAMILY MEMBER 14"/>
    <property type="match status" value="1"/>
</dbReference>
<name>A0A4D9EQE1_9SAUR</name>
<keyword evidence="4" id="KW-0732">Signal</keyword>
<accession>A0A4D9EQE1</accession>
<feature type="domain" description="TNFR-Cys" evidence="5">
    <location>
        <begin position="56"/>
        <end position="98"/>
    </location>
</feature>
<evidence type="ECO:0000313" key="7">
    <source>
        <dbReference type="Proteomes" id="UP000297703"/>
    </source>
</evidence>
<dbReference type="GO" id="GO:0004888">
    <property type="term" value="F:transmembrane signaling receptor activity"/>
    <property type="evidence" value="ECO:0007669"/>
    <property type="project" value="InterPro"/>
</dbReference>
<evidence type="ECO:0000256" key="3">
    <source>
        <dbReference type="SAM" id="Phobius"/>
    </source>
</evidence>
<dbReference type="Pfam" id="PF00020">
    <property type="entry name" value="TNFR_c6"/>
    <property type="match status" value="2"/>
</dbReference>
<dbReference type="Proteomes" id="UP000297703">
    <property type="component" value="Unassembled WGS sequence"/>
</dbReference>
<dbReference type="InterPro" id="IPR001368">
    <property type="entry name" value="TNFR/NGFR_Cys_rich_reg"/>
</dbReference>
<feature type="transmembrane region" description="Helical" evidence="3">
    <location>
        <begin position="192"/>
        <end position="215"/>
    </location>
</feature>
<dbReference type="GO" id="GO:0006915">
    <property type="term" value="P:apoptotic process"/>
    <property type="evidence" value="ECO:0007669"/>
    <property type="project" value="InterPro"/>
</dbReference>
<dbReference type="GO" id="GO:0002720">
    <property type="term" value="P:positive regulation of cytokine production involved in immune response"/>
    <property type="evidence" value="ECO:0007669"/>
    <property type="project" value="TreeGrafter"/>
</dbReference>
<dbReference type="EMBL" id="QXTE01000014">
    <property type="protein sequence ID" value="TFK13641.1"/>
    <property type="molecule type" value="Genomic_DNA"/>
</dbReference>
<dbReference type="GO" id="GO:2000406">
    <property type="term" value="P:positive regulation of T cell migration"/>
    <property type="evidence" value="ECO:0007669"/>
    <property type="project" value="TreeGrafter"/>
</dbReference>
<dbReference type="PANTHER" id="PTHR46838">
    <property type="entry name" value="TUMOR NECROSIS FACTOR RECEPTOR SUPERFAMILY MEMBER 14"/>
    <property type="match status" value="1"/>
</dbReference>
<reference evidence="6 7" key="1">
    <citation type="submission" date="2019-04" db="EMBL/GenBank/DDBJ databases">
        <title>Draft genome of the big-headed turtle Platysternon megacephalum.</title>
        <authorList>
            <person name="Gong S."/>
        </authorList>
    </citation>
    <scope>NUCLEOTIDE SEQUENCE [LARGE SCALE GENOMIC DNA]</scope>
    <source>
        <strain evidence="6">DO16091913</strain>
        <tissue evidence="6">Muscle</tissue>
    </source>
</reference>
<dbReference type="PROSITE" id="PS50050">
    <property type="entry name" value="TNFR_NGFR_2"/>
    <property type="match status" value="2"/>
</dbReference>
<dbReference type="GO" id="GO:0046642">
    <property type="term" value="P:negative regulation of alpha-beta T cell proliferation"/>
    <property type="evidence" value="ECO:0007669"/>
    <property type="project" value="TreeGrafter"/>
</dbReference>